<evidence type="ECO:0000313" key="4">
    <source>
        <dbReference type="EMBL" id="GIJ35187.1"/>
    </source>
</evidence>
<dbReference type="Pfam" id="PF14040">
    <property type="entry name" value="DNase_NucA_NucB"/>
    <property type="match status" value="1"/>
</dbReference>
<keyword evidence="5" id="KW-1185">Reference proteome</keyword>
<dbReference type="Pfam" id="PF20148">
    <property type="entry name" value="DUF6531"/>
    <property type="match status" value="1"/>
</dbReference>
<dbReference type="InterPro" id="IPR008969">
    <property type="entry name" value="CarboxyPept-like_regulatory"/>
</dbReference>
<dbReference type="CDD" id="cd00603">
    <property type="entry name" value="IPT_PCSR"/>
    <property type="match status" value="1"/>
</dbReference>
<dbReference type="EMBL" id="BOPD01000027">
    <property type="protein sequence ID" value="GIJ35187.1"/>
    <property type="molecule type" value="Genomic_DNA"/>
</dbReference>
<dbReference type="NCBIfam" id="TIGR01643">
    <property type="entry name" value="YD_repeat_2x"/>
    <property type="match status" value="2"/>
</dbReference>
<dbReference type="PANTHER" id="PTHR32305">
    <property type="match status" value="1"/>
</dbReference>
<dbReference type="SUPFAM" id="SSF49464">
    <property type="entry name" value="Carboxypeptidase regulatory domain-like"/>
    <property type="match status" value="1"/>
</dbReference>
<feature type="domain" description="Hint" evidence="3">
    <location>
        <begin position="2188"/>
        <end position="2292"/>
    </location>
</feature>
<dbReference type="GO" id="GO:0005975">
    <property type="term" value="P:carbohydrate metabolic process"/>
    <property type="evidence" value="ECO:0007669"/>
    <property type="project" value="UniProtKB-ARBA"/>
</dbReference>
<dbReference type="Pfam" id="PF01833">
    <property type="entry name" value="TIG"/>
    <property type="match status" value="2"/>
</dbReference>
<feature type="region of interest" description="Disordered" evidence="1">
    <location>
        <begin position="2386"/>
        <end position="2410"/>
    </location>
</feature>
<name>A0A9W5UU73_9ACTN</name>
<dbReference type="InterPro" id="IPR014756">
    <property type="entry name" value="Ig_E-set"/>
</dbReference>
<feature type="chain" id="PRO_5040912122" description="Hint domain-containing protein" evidence="2">
    <location>
        <begin position="35"/>
        <end position="2466"/>
    </location>
</feature>
<dbReference type="InterPro" id="IPR029476">
    <property type="entry name" value="DNase_NucA_NucB"/>
</dbReference>
<dbReference type="CDD" id="cd00102">
    <property type="entry name" value="IPT"/>
    <property type="match status" value="1"/>
</dbReference>
<dbReference type="InterPro" id="IPR031325">
    <property type="entry name" value="RHS_repeat"/>
</dbReference>
<dbReference type="InterPro" id="IPR050708">
    <property type="entry name" value="T6SS_VgrG/RHS"/>
</dbReference>
<dbReference type="NCBIfam" id="TIGR03696">
    <property type="entry name" value="Rhs_assc_core"/>
    <property type="match status" value="1"/>
</dbReference>
<evidence type="ECO:0000259" key="3">
    <source>
        <dbReference type="SMART" id="SM00306"/>
    </source>
</evidence>
<dbReference type="InterPro" id="IPR022385">
    <property type="entry name" value="Rhs_assc_core"/>
</dbReference>
<evidence type="ECO:0000313" key="5">
    <source>
        <dbReference type="Proteomes" id="UP000607311"/>
    </source>
</evidence>
<dbReference type="Proteomes" id="UP000607311">
    <property type="component" value="Unassembled WGS sequence"/>
</dbReference>
<dbReference type="Pfam" id="PF05593">
    <property type="entry name" value="RHS_repeat"/>
    <property type="match status" value="3"/>
</dbReference>
<feature type="region of interest" description="Disordered" evidence="1">
    <location>
        <begin position="916"/>
        <end position="947"/>
    </location>
</feature>
<feature type="signal peptide" evidence="2">
    <location>
        <begin position="1"/>
        <end position="34"/>
    </location>
</feature>
<dbReference type="OrthoDB" id="574668at2"/>
<dbReference type="InterPro" id="IPR006530">
    <property type="entry name" value="YD"/>
</dbReference>
<dbReference type="SUPFAM" id="SSF51294">
    <property type="entry name" value="Hedgehog/intein (Hint) domain"/>
    <property type="match status" value="1"/>
</dbReference>
<evidence type="ECO:0000256" key="1">
    <source>
        <dbReference type="SAM" id="MobiDB-lite"/>
    </source>
</evidence>
<organism evidence="4 5">
    <name type="scientific">Micromonospora sediminimaris</name>
    <dbReference type="NCBI Taxonomy" id="547162"/>
    <lineage>
        <taxon>Bacteria</taxon>
        <taxon>Bacillati</taxon>
        <taxon>Actinomycetota</taxon>
        <taxon>Actinomycetes</taxon>
        <taxon>Micromonosporales</taxon>
        <taxon>Micromonosporaceae</taxon>
        <taxon>Micromonospora</taxon>
    </lineage>
</organism>
<keyword evidence="2" id="KW-0732">Signal</keyword>
<feature type="compositionally biased region" description="Polar residues" evidence="1">
    <location>
        <begin position="2386"/>
        <end position="2396"/>
    </location>
</feature>
<dbReference type="Gene3D" id="2.180.10.10">
    <property type="entry name" value="RHS repeat-associated core"/>
    <property type="match status" value="4"/>
</dbReference>
<dbReference type="InterPro" id="IPR002909">
    <property type="entry name" value="IPT_dom"/>
</dbReference>
<dbReference type="Pfam" id="PF07591">
    <property type="entry name" value="PT-HINT"/>
    <property type="match status" value="1"/>
</dbReference>
<dbReference type="CDD" id="cd00081">
    <property type="entry name" value="Hint"/>
    <property type="match status" value="1"/>
</dbReference>
<dbReference type="InterPro" id="IPR036844">
    <property type="entry name" value="Hint_dom_sf"/>
</dbReference>
<evidence type="ECO:0000256" key="2">
    <source>
        <dbReference type="SAM" id="SignalP"/>
    </source>
</evidence>
<dbReference type="SMART" id="SM00306">
    <property type="entry name" value="HintN"/>
    <property type="match status" value="1"/>
</dbReference>
<comment type="caution">
    <text evidence="4">The sequence shown here is derived from an EMBL/GenBank/DDBJ whole genome shotgun (WGS) entry which is preliminary data.</text>
</comment>
<dbReference type="InterPro" id="IPR045351">
    <property type="entry name" value="DUF6531"/>
</dbReference>
<dbReference type="InterPro" id="IPR003587">
    <property type="entry name" value="Hint_dom_N"/>
</dbReference>
<dbReference type="PANTHER" id="PTHR32305:SF15">
    <property type="entry name" value="PROTEIN RHSA-RELATED"/>
    <property type="match status" value="1"/>
</dbReference>
<dbReference type="InterPro" id="IPR013783">
    <property type="entry name" value="Ig-like_fold"/>
</dbReference>
<dbReference type="SUPFAM" id="SSF81296">
    <property type="entry name" value="E set domains"/>
    <property type="match status" value="2"/>
</dbReference>
<proteinExistence type="predicted"/>
<protein>
    <recommendedName>
        <fullName evidence="3">Hint domain-containing protein</fullName>
    </recommendedName>
</protein>
<accession>A0A9W5UU73</accession>
<feature type="compositionally biased region" description="Low complexity" evidence="1">
    <location>
        <begin position="932"/>
        <end position="947"/>
    </location>
</feature>
<dbReference type="Gene3D" id="2.170.16.10">
    <property type="entry name" value="Hedgehog/Intein (Hint) domain"/>
    <property type="match status" value="1"/>
</dbReference>
<reference evidence="4" key="1">
    <citation type="submission" date="2021-01" db="EMBL/GenBank/DDBJ databases">
        <title>Whole genome shotgun sequence of Verrucosispora sediminis NBRC 107745.</title>
        <authorList>
            <person name="Komaki H."/>
            <person name="Tamura T."/>
        </authorList>
    </citation>
    <scope>NUCLEOTIDE SEQUENCE</scope>
    <source>
        <strain evidence="4">NBRC 107745</strain>
    </source>
</reference>
<sequence>MSATRGFRLRIRLSALVVVTLGLGFAQAPTPALAAVPEPGARLAAGQAGPLEHFYDAAGQLVATSDGTDAAVNRYDEAGNLLRTDRVPASRVTIFALVPARGPVGTRVEIQGTGFAPAAADNDVTVDGIPATVTTANANRLTIEIPAGVTDGVVRVATGGEAATSPTPFTLARGVTKPQITEVSTDRGNRNEIVTITGTGFDPVASRNVVQFHRTVARVEQASATSLRIRVPDAASAGRISVRTPGGVAVSSEDFLVSPRGFVMRDLVYAGRLAKDGPAIAATIPAGKAALLLIDGTAGERLNLQTSNNTIPVRSALWMFTPYGGNFARGALGDPLDIWAGAPLSQDLPAMPTTGTYAMVIKPNDGAAGQVAIAASTTLAGTNLTKNGAGVPFQITVPQQATEFPFTAAANEWISLGLTELSEPSNRFVVTITAPDGTANTWNYALADYIPTMVYRTRGAGTYRLAVTFGPNELGFGKIWLSSVINGSTLGVNGAEASLRIERPGQSVRLPFEGIAGQDLQLGFSENLLQQNDRPYYPGALLIEPDEVQRELPRGWPEARSLPTLRKTGTHHLLITGWQAVGTVKAWLSTSIDGGTLASNTRSSVTIDRPGRDAEFFFDGTAGRPISMGTINNAIPGEVTLRLFRPNGSQVSLGSGRSFDIAALPDTGRYRLQVDPESPGTGRVNVYAAEAIDVGEMALDTAIPAPVELPGQRVVGRFAGQVGQRLSLGTRTPMANLTVRVYRPDNSLLTSANIDTRFGLDLPALTVSGEHRIEITTFNRETGDLTLFLSTEADAGDFTVDGANKTITIARPAQNARLTFTANAGDRIDMNIVALGLEGGGAFYYTLVGPDGRVLANHWWPVRFREQLPTLTATGVHTLILDPGTGATGTIELGLKNRTTPLVPRTADRKALTEPRPVTPVCDTEPETALVPSAPAPGQADAAPKPKPAASACQVATGWKPDARHLDGGDWVTGEWTPPHRDRALQFPVGMTGVVGKVLDTRGQPLAKVTVSAAGKRAVTDAKGRFALADVPGGHLSLRVDGRTAEGEYGVFDIGVEVERGQVLVLPHTIYLPEIDPADTVQVPSPTTTEVVLTTKAIPGLEVRIPAGTVIRDADGNVVRELSLTPVPIDRPPFPLPPTKVPVYFSVQPGGGVLFPEGATIVYPNYTKEAPGTRTQFWNYDPDGRGWHIYGHGTVSRDGRRIVPDKDVRFYRLTGAMTAVPGMNPPPRAPVANGVRVADPVDPATGLLVDESVDLVIDDILPIEIKRTYQQGDQDARVFGTGMNFNYGIFPWSPGSIGNFDFQTFDLIQPDGSKIHYTRTTPGTDYAGAVFRAAPTPTKYDGSTVAWNGDGWDVTLRDGTVIVLGDEAPVQAIRDKYGNTTTITRATAGPGTDGKVRQNGAITQITSPSGRWVRFSYDSANPPRISAIEDNIGRRVSYTYHGTGHLKTVTNPDGGVTEYTWDTAGRMKTARDPRGTEFMVNEYDNQGRVESQRAADGGLTEFEYTTAGGAITETRMTDPRGHVRRFTFNAHGAVLTDTRAFGTGRAQTVRTEYDDSGVRPVATVDALDRRTTYDYDDAGQVQEITYLAGTPQARSEVFERNGPHGELTKFTDTFGNSTSVDLDGRGATRSVTDATNRRTTYEVNAAGLITKEIDPGQRETTYEYADADPVTITDPDGRSLRAGFDAIGRPVYEVDGRGAATETAWAHHGKARSVTDPLGHTTVFEYNANGMLHIVTDPRGGETVYDYNEMDLLEKITDPLGRAETFGYDRNGNLTRHTSRRQIVTEHDYDELNRPGQTRVGGTTVDYTFDLADRLRGTTDSQAGTTTLEYDDFDRVRSEITPQGTVDYSYGTTVRDRTMTLPDGATRHVYDANGALSEIHRNGTQVTAITRDAVGRPERVGAPGEGVHQVYNYNHAGQVKSITYQAGTTVLGELVYDYDAAGLPIRTSGSYSRPVLPAPFGPATYDAANRIDTLDDVDVTYDADGNLTSDGETTYTWSPRGELSSLSRPGLSATFGYATDGRRTARTIGAATTNYLYDGANPVQEKVAGAVTATMTGAGFDGWHLRESGGTTKRFLTDGVGSTVALVDDAGAGAQYAYDPFGTTSVTGDDGGNPYRYTGREDDGTGLYYYRSRYYSPVLQRFISEDPIGITSGESNPYTYALNRPTALNDPLGTKPARPGGGRSCSTPNSFTPETLVQMADGSRKRIADVRLGDRVLAGDPETGQTAARTVTGVITGDGVKRLVDIAVDTDGDGAADGTLTATDGHPFWMPEPGEWREAKDLRTGGLLQTGAGTHVQITAIQHRTDVQRVHNLTVDDLHTYHVVVGGEPVLVHNTNAPRIFAVGCNGDTEVLPVHEINRNRYPDVADNFENAIRNGHSPIVTRQTGRSNVRANRNAAQAGEPRPDSLGRNLSWEEYPFASTREGGAGAQLRLIDRTQNTSHGRDSLWPFLRDNGVANGDRYYVRVN</sequence>
<dbReference type="Gene3D" id="2.60.40.10">
    <property type="entry name" value="Immunoglobulins"/>
    <property type="match status" value="2"/>
</dbReference>
<gene>
    <name evidence="4" type="ORF">Vse01_43350</name>
</gene>